<keyword evidence="1" id="KW-1133">Transmembrane helix</keyword>
<dbReference type="EMBL" id="LFMW01000001">
    <property type="protein sequence ID" value="KMT57678.1"/>
    <property type="molecule type" value="Genomic_DNA"/>
</dbReference>
<gene>
    <name evidence="2" type="ORF">ACR52_00520</name>
</gene>
<feature type="transmembrane region" description="Helical" evidence="1">
    <location>
        <begin position="62"/>
        <end position="81"/>
    </location>
</feature>
<reference evidence="2 3" key="1">
    <citation type="submission" date="2015-06" db="EMBL/GenBank/DDBJ databases">
        <title>Draft genome sequence of an Antarctic Pseudomonas sp. strain KG01 with full potential for biotechnological applications.</title>
        <authorList>
            <person name="Pavlov M.S."/>
            <person name="Lira F."/>
            <person name="Martinez J.L."/>
            <person name="Marshall S.H."/>
        </authorList>
    </citation>
    <scope>NUCLEOTIDE SEQUENCE [LARGE SCALE GENOMIC DNA]</scope>
    <source>
        <strain evidence="2 3">KG01</strain>
    </source>
</reference>
<comment type="caution">
    <text evidence="2">The sequence shown here is derived from an EMBL/GenBank/DDBJ whole genome shotgun (WGS) entry which is preliminary data.</text>
</comment>
<keyword evidence="1" id="KW-0472">Membrane</keyword>
<feature type="transmembrane region" description="Helical" evidence="1">
    <location>
        <begin position="87"/>
        <end position="105"/>
    </location>
</feature>
<dbReference type="PATRIC" id="fig|1674920.3.peg.101"/>
<evidence type="ECO:0000313" key="2">
    <source>
        <dbReference type="EMBL" id="KMT57678.1"/>
    </source>
</evidence>
<evidence type="ECO:0000313" key="3">
    <source>
        <dbReference type="Proteomes" id="UP000037551"/>
    </source>
</evidence>
<feature type="transmembrane region" description="Helical" evidence="1">
    <location>
        <begin position="34"/>
        <end position="55"/>
    </location>
</feature>
<keyword evidence="3" id="KW-1185">Reference proteome</keyword>
<accession>A0A0J8GA50</accession>
<dbReference type="Proteomes" id="UP000037551">
    <property type="component" value="Unassembled WGS sequence"/>
</dbReference>
<sequence>MFGGVLALCFSIATAGTLMNLTYFADASDDFTDSAFFIAGGIACVIFGIAQSLVLHGYPGWVWLQVGVFMSYLLLVVPTIIYSPDHLLFTLTLLSPLTGLLCLNSNRQREMRREMLEIRHKRNGVIAAPLKKQGRWKWW</sequence>
<proteinExistence type="predicted"/>
<protein>
    <submittedName>
        <fullName evidence="2">Uncharacterized protein</fullName>
    </submittedName>
</protein>
<dbReference type="AlphaFoldDB" id="A0A0J8GA50"/>
<organism evidence="2 3">
    <name type="scientific">Pseudomonas fildesensis</name>
    <dbReference type="NCBI Taxonomy" id="1674920"/>
    <lineage>
        <taxon>Bacteria</taxon>
        <taxon>Pseudomonadati</taxon>
        <taxon>Pseudomonadota</taxon>
        <taxon>Gammaproteobacteria</taxon>
        <taxon>Pseudomonadales</taxon>
        <taxon>Pseudomonadaceae</taxon>
        <taxon>Pseudomonas</taxon>
    </lineage>
</organism>
<keyword evidence="1" id="KW-0812">Transmembrane</keyword>
<name>A0A0J8GA50_9PSED</name>
<evidence type="ECO:0000256" key="1">
    <source>
        <dbReference type="SAM" id="Phobius"/>
    </source>
</evidence>